<dbReference type="KEGG" id="smac:SMDB11_1256"/>
<protein>
    <submittedName>
        <fullName evidence="2">Exported protein</fullName>
    </submittedName>
</protein>
<sequence>MPPVSKLKMLRTRAYPRLRRLIFVSLILSVSLILCACATAPASDRLSGTQHVPTTWRASLPGSAHVSVWNAWPPARNESGARRLRAPAGKPSHVENERAAKTPVARANLECVQALWNDARKLVATEAAALYYASRTCRRQHAFSTQSAPLPESFEWAIQTPPRRASQSAQKEIAGRGKTAADGSGINRHTTKHSVPWTLDLSRVDTDPGESVAGWQAEPHEHHSRVRSTVRKWIRRLFTSSERAMLQRQAEPLQDSAVFV</sequence>
<reference evidence="2 3" key="1">
    <citation type="submission" date="2013-06" db="EMBL/GenBank/DDBJ databases">
        <authorList>
            <person name="Aslett M."/>
        </authorList>
    </citation>
    <scope>NUCLEOTIDE SEQUENCE [LARGE SCALE GENOMIC DNA]</scope>
    <source>
        <strain evidence="2 3">Db11</strain>
    </source>
</reference>
<dbReference type="Proteomes" id="UP000018979">
    <property type="component" value="Chromosome I"/>
</dbReference>
<name>A0ABC9IGJ2_SERMA</name>
<reference evidence="3" key="2">
    <citation type="submission" date="2013-11" db="EMBL/GenBank/DDBJ databases">
        <title>Genome sequences of clinical and environmental isolates of Serratia marcescens.</title>
        <authorList>
            <person name="Iguchi A."/>
            <person name="Komatsu H."/>
            <person name="Nagaya Y."/>
            <person name="Ogura Y."/>
            <person name="Katsura K."/>
            <person name="Kurokawa K."/>
            <person name="Ooka T."/>
            <person name="Hattori M."/>
            <person name="Gotoh N."/>
            <person name="Thomson N."/>
            <person name="Hayashi T."/>
        </authorList>
    </citation>
    <scope>NUCLEOTIDE SEQUENCE [LARGE SCALE GENOMIC DNA]</scope>
    <source>
        <strain evidence="3">Db11</strain>
    </source>
</reference>
<organism evidence="2 3">
    <name type="scientific">Serratia marcescens subsp. marcescens Db11</name>
    <dbReference type="NCBI Taxonomy" id="273526"/>
    <lineage>
        <taxon>Bacteria</taxon>
        <taxon>Pseudomonadati</taxon>
        <taxon>Pseudomonadota</taxon>
        <taxon>Gammaproteobacteria</taxon>
        <taxon>Enterobacterales</taxon>
        <taxon>Yersiniaceae</taxon>
        <taxon>Serratia</taxon>
    </lineage>
</organism>
<dbReference type="AlphaFoldDB" id="A0ABC9IGJ2"/>
<feature type="region of interest" description="Disordered" evidence="1">
    <location>
        <begin position="79"/>
        <end position="100"/>
    </location>
</feature>
<evidence type="ECO:0000313" key="2">
    <source>
        <dbReference type="EMBL" id="CDG11832.1"/>
    </source>
</evidence>
<proteinExistence type="predicted"/>
<dbReference type="EMBL" id="HG326223">
    <property type="protein sequence ID" value="CDG11832.1"/>
    <property type="molecule type" value="Genomic_DNA"/>
</dbReference>
<feature type="region of interest" description="Disordered" evidence="1">
    <location>
        <begin position="162"/>
        <end position="191"/>
    </location>
</feature>
<evidence type="ECO:0000256" key="1">
    <source>
        <dbReference type="SAM" id="MobiDB-lite"/>
    </source>
</evidence>
<gene>
    <name evidence="2" type="ORF">SMDB11_1256</name>
</gene>
<reference evidence="2 3" key="3">
    <citation type="journal article" date="2014" name="Genome Biol. Evol.">
        <title>Genome evolution and plasticity of Serratia marcescens, an important multidrug-resistant nosocomial pathogen.</title>
        <authorList>
            <person name="Iguchi A."/>
            <person name="Nagaya Y."/>
            <person name="Pradel E."/>
            <person name="Ooka T."/>
            <person name="Ogura Y."/>
            <person name="Katsura K."/>
            <person name="Kurokawa K."/>
            <person name="Oshima K."/>
            <person name="Hattori M."/>
            <person name="Parkhill J."/>
            <person name="Sebaihia M."/>
            <person name="Coulthurst S.J."/>
            <person name="Gotoh N."/>
            <person name="Thomson N.R."/>
            <person name="Ewbank J.J."/>
            <person name="Hayashi T."/>
        </authorList>
    </citation>
    <scope>NUCLEOTIDE SEQUENCE [LARGE SCALE GENOMIC DNA]</scope>
    <source>
        <strain evidence="2 3">Db11</strain>
    </source>
</reference>
<accession>A0ABC9IGJ2</accession>
<evidence type="ECO:0000313" key="3">
    <source>
        <dbReference type="Proteomes" id="UP000018979"/>
    </source>
</evidence>